<evidence type="ECO:0000313" key="6">
    <source>
        <dbReference type="EMBL" id="KPI88105.1"/>
    </source>
</evidence>
<dbReference type="Proteomes" id="UP000038009">
    <property type="component" value="Unassembled WGS sequence"/>
</dbReference>
<evidence type="ECO:0000256" key="3">
    <source>
        <dbReference type="ARBA" id="ARBA00022989"/>
    </source>
</evidence>
<evidence type="ECO:0000256" key="4">
    <source>
        <dbReference type="ARBA" id="ARBA00023136"/>
    </source>
</evidence>
<evidence type="ECO:0008006" key="8">
    <source>
        <dbReference type="Google" id="ProtNLM"/>
    </source>
</evidence>
<dbReference type="GO" id="GO:0016020">
    <property type="term" value="C:membrane"/>
    <property type="evidence" value="ECO:0007669"/>
    <property type="project" value="UniProtKB-SubCell"/>
</dbReference>
<comment type="subcellular location">
    <subcellularLocation>
        <location evidence="1">Membrane</location>
        <topology evidence="1">Multi-pass membrane protein</topology>
    </subcellularLocation>
</comment>
<protein>
    <recommendedName>
        <fullName evidence="8">COPI associated protein</fullName>
    </recommendedName>
</protein>
<dbReference type="Pfam" id="PF08507">
    <property type="entry name" value="COPI_assoc"/>
    <property type="match status" value="1"/>
</dbReference>
<dbReference type="OMA" id="HRWDSIR"/>
<sequence>MAQTPNFNELVHSRPFPLVLKVLNVIGAFGCGTYALYLFIQHRWDSIRFFVALIYLLAFSIVIPAAEAGLMKHPLLSSFARFIVSPIGRAFLYIFMGGVILGNGVGGWIIGIYLLAVGIVNIVSACFLSD</sequence>
<feature type="transmembrane region" description="Helical" evidence="5">
    <location>
        <begin position="18"/>
        <end position="40"/>
    </location>
</feature>
<dbReference type="AlphaFoldDB" id="A0A0N1I5Q5"/>
<dbReference type="VEuPathDB" id="TriTrypDB:Lsey_0061_0070"/>
<evidence type="ECO:0000313" key="7">
    <source>
        <dbReference type="Proteomes" id="UP000038009"/>
    </source>
</evidence>
<feature type="transmembrane region" description="Helical" evidence="5">
    <location>
        <begin position="107"/>
        <end position="128"/>
    </location>
</feature>
<proteinExistence type="predicted"/>
<organism evidence="6 7">
    <name type="scientific">Leptomonas seymouri</name>
    <dbReference type="NCBI Taxonomy" id="5684"/>
    <lineage>
        <taxon>Eukaryota</taxon>
        <taxon>Discoba</taxon>
        <taxon>Euglenozoa</taxon>
        <taxon>Kinetoplastea</taxon>
        <taxon>Metakinetoplastina</taxon>
        <taxon>Trypanosomatida</taxon>
        <taxon>Trypanosomatidae</taxon>
        <taxon>Leishmaniinae</taxon>
        <taxon>Leptomonas</taxon>
    </lineage>
</organism>
<evidence type="ECO:0000256" key="2">
    <source>
        <dbReference type="ARBA" id="ARBA00022692"/>
    </source>
</evidence>
<evidence type="ECO:0000256" key="5">
    <source>
        <dbReference type="SAM" id="Phobius"/>
    </source>
</evidence>
<dbReference type="PANTHER" id="PTHR28128">
    <property type="entry name" value="GOLGI APPARATUS MEMBRANE PROTEIN TVP15"/>
    <property type="match status" value="1"/>
</dbReference>
<feature type="transmembrane region" description="Helical" evidence="5">
    <location>
        <begin position="78"/>
        <end position="101"/>
    </location>
</feature>
<comment type="caution">
    <text evidence="6">The sequence shown here is derived from an EMBL/GenBank/DDBJ whole genome shotgun (WGS) entry which is preliminary data.</text>
</comment>
<dbReference type="PANTHER" id="PTHR28128:SF1">
    <property type="entry name" value="GOLGI APPARATUS MEMBRANE PROTEIN TVP15"/>
    <property type="match status" value="1"/>
</dbReference>
<reference evidence="6 7" key="1">
    <citation type="journal article" date="2015" name="PLoS Pathog.">
        <title>Leptomonas seymouri: Adaptations to the Dixenous Life Cycle Analyzed by Genome Sequencing, Transcriptome Profiling and Co-infection with Leishmania donovani.</title>
        <authorList>
            <person name="Kraeva N."/>
            <person name="Butenko A."/>
            <person name="Hlavacova J."/>
            <person name="Kostygov A."/>
            <person name="Myskova J."/>
            <person name="Grybchuk D."/>
            <person name="Lestinova T."/>
            <person name="Votypka J."/>
            <person name="Volf P."/>
            <person name="Opperdoes F."/>
            <person name="Flegontov P."/>
            <person name="Lukes J."/>
            <person name="Yurchenko V."/>
        </authorList>
    </citation>
    <scope>NUCLEOTIDE SEQUENCE [LARGE SCALE GENOMIC DNA]</scope>
    <source>
        <strain evidence="6 7">ATCC 30220</strain>
    </source>
</reference>
<keyword evidence="2 5" id="KW-0812">Transmembrane</keyword>
<evidence type="ECO:0000256" key="1">
    <source>
        <dbReference type="ARBA" id="ARBA00004141"/>
    </source>
</evidence>
<keyword evidence="7" id="KW-1185">Reference proteome</keyword>
<gene>
    <name evidence="6" type="ORF">ABL78_2792</name>
</gene>
<dbReference type="InterPro" id="IPR013714">
    <property type="entry name" value="Golgi_TVP15"/>
</dbReference>
<dbReference type="EMBL" id="LJSK01000061">
    <property type="protein sequence ID" value="KPI88105.1"/>
    <property type="molecule type" value="Genomic_DNA"/>
</dbReference>
<keyword evidence="3 5" id="KW-1133">Transmembrane helix</keyword>
<keyword evidence="4 5" id="KW-0472">Membrane</keyword>
<accession>A0A0N1I5Q5</accession>
<name>A0A0N1I5Q5_LEPSE</name>
<feature type="transmembrane region" description="Helical" evidence="5">
    <location>
        <begin position="46"/>
        <end position="66"/>
    </location>
</feature>
<dbReference type="OrthoDB" id="423534at2759"/>